<feature type="compositionally biased region" description="Basic and acidic residues" evidence="2">
    <location>
        <begin position="564"/>
        <end position="586"/>
    </location>
</feature>
<feature type="compositionally biased region" description="Polar residues" evidence="2">
    <location>
        <begin position="587"/>
        <end position="596"/>
    </location>
</feature>
<dbReference type="CDD" id="cd06748">
    <property type="entry name" value="PDZ_CNK1_2_3-like"/>
    <property type="match status" value="1"/>
</dbReference>
<protein>
    <submittedName>
        <fullName evidence="7">Uncharacterized protein</fullName>
    </submittedName>
</protein>
<dbReference type="InterPro" id="IPR036034">
    <property type="entry name" value="PDZ_sf"/>
</dbReference>
<keyword evidence="8" id="KW-1185">Reference proteome</keyword>
<dbReference type="Proteomes" id="UP001283361">
    <property type="component" value="Unassembled WGS sequence"/>
</dbReference>
<dbReference type="SMART" id="SM00228">
    <property type="entry name" value="PDZ"/>
    <property type="match status" value="1"/>
</dbReference>
<feature type="region of interest" description="Disordered" evidence="2">
    <location>
        <begin position="711"/>
        <end position="753"/>
    </location>
</feature>
<dbReference type="FunFam" id="2.30.42.10:FF:000060">
    <property type="entry name" value="Connector enhancer of kinase suppressor of Ras 2"/>
    <property type="match status" value="1"/>
</dbReference>
<name>A0AAE1E891_9GAST</name>
<feature type="compositionally biased region" description="Basic and acidic residues" evidence="2">
    <location>
        <begin position="513"/>
        <end position="525"/>
    </location>
</feature>
<proteinExistence type="inferred from homology"/>
<feature type="compositionally biased region" description="Polar residues" evidence="2">
    <location>
        <begin position="637"/>
        <end position="658"/>
    </location>
</feature>
<feature type="compositionally biased region" description="Basic and acidic residues" evidence="2">
    <location>
        <begin position="947"/>
        <end position="957"/>
    </location>
</feature>
<gene>
    <name evidence="7" type="ORF">RRG08_034575</name>
</gene>
<dbReference type="InterPro" id="IPR001478">
    <property type="entry name" value="PDZ"/>
</dbReference>
<dbReference type="PANTHER" id="PTHR12844">
    <property type="entry name" value="CONNECTOR ENCHANCER OF KINASE SUPPRESSOR OF RAS"/>
    <property type="match status" value="1"/>
</dbReference>
<dbReference type="PROSITE" id="PS50106">
    <property type="entry name" value="PDZ"/>
    <property type="match status" value="1"/>
</dbReference>
<feature type="compositionally biased region" description="Acidic residues" evidence="2">
    <location>
        <begin position="394"/>
        <end position="404"/>
    </location>
</feature>
<dbReference type="Pfam" id="PF00169">
    <property type="entry name" value="PH"/>
    <property type="match status" value="1"/>
</dbReference>
<dbReference type="PROSITE" id="PS50003">
    <property type="entry name" value="PH_DOMAIN"/>
    <property type="match status" value="1"/>
</dbReference>
<dbReference type="InterPro" id="IPR051566">
    <property type="entry name" value="CNKSR"/>
</dbReference>
<feature type="domain" description="SAM" evidence="4">
    <location>
        <begin position="12"/>
        <end position="77"/>
    </location>
</feature>
<feature type="region of interest" description="Disordered" evidence="2">
    <location>
        <begin position="513"/>
        <end position="625"/>
    </location>
</feature>
<feature type="region of interest" description="Disordered" evidence="2">
    <location>
        <begin position="637"/>
        <end position="667"/>
    </location>
</feature>
<evidence type="ECO:0000259" key="4">
    <source>
        <dbReference type="PROSITE" id="PS50105"/>
    </source>
</evidence>
<dbReference type="SUPFAM" id="SSF50156">
    <property type="entry name" value="PDZ domain-like"/>
    <property type="match status" value="1"/>
</dbReference>
<dbReference type="InterPro" id="IPR017874">
    <property type="entry name" value="CRIC_domain"/>
</dbReference>
<evidence type="ECO:0000313" key="8">
    <source>
        <dbReference type="Proteomes" id="UP001283361"/>
    </source>
</evidence>
<feature type="domain" description="PDZ" evidence="5">
    <location>
        <begin position="221"/>
        <end position="303"/>
    </location>
</feature>
<reference evidence="7" key="1">
    <citation type="journal article" date="2023" name="G3 (Bethesda)">
        <title>A reference genome for the long-term kleptoplast-retaining sea slug Elysia crispata morphotype clarki.</title>
        <authorList>
            <person name="Eastman K.E."/>
            <person name="Pendleton A.L."/>
            <person name="Shaikh M.A."/>
            <person name="Suttiyut T."/>
            <person name="Ogas R."/>
            <person name="Tomko P."/>
            <person name="Gavelis G."/>
            <person name="Widhalm J.R."/>
            <person name="Wisecaver J.H."/>
        </authorList>
    </citation>
    <scope>NUCLEOTIDE SEQUENCE</scope>
    <source>
        <strain evidence="7">ECLA1</strain>
    </source>
</reference>
<evidence type="ECO:0000259" key="6">
    <source>
        <dbReference type="PROSITE" id="PS51290"/>
    </source>
</evidence>
<dbReference type="PANTHER" id="PTHR12844:SF42">
    <property type="entry name" value="CONNECTOR ENHANCER OF KSR PROTEIN CNK"/>
    <property type="match status" value="1"/>
</dbReference>
<feature type="domain" description="CRIC" evidence="6">
    <location>
        <begin position="85"/>
        <end position="185"/>
    </location>
</feature>
<dbReference type="EMBL" id="JAWDGP010000724">
    <property type="protein sequence ID" value="KAK3798014.1"/>
    <property type="molecule type" value="Genomic_DNA"/>
</dbReference>
<evidence type="ECO:0000313" key="7">
    <source>
        <dbReference type="EMBL" id="KAK3798014.1"/>
    </source>
</evidence>
<dbReference type="PROSITE" id="PS51290">
    <property type="entry name" value="CRIC"/>
    <property type="match status" value="1"/>
</dbReference>
<feature type="compositionally biased region" description="Low complexity" evidence="2">
    <location>
        <begin position="959"/>
        <end position="982"/>
    </location>
</feature>
<dbReference type="Pfam" id="PF00595">
    <property type="entry name" value="PDZ"/>
    <property type="match status" value="1"/>
</dbReference>
<evidence type="ECO:0000256" key="2">
    <source>
        <dbReference type="SAM" id="MobiDB-lite"/>
    </source>
</evidence>
<dbReference type="Gene3D" id="2.30.29.30">
    <property type="entry name" value="Pleckstrin-homology domain (PH domain)/Phosphotyrosine-binding domain (PTB)"/>
    <property type="match status" value="1"/>
</dbReference>
<evidence type="ECO:0000259" key="3">
    <source>
        <dbReference type="PROSITE" id="PS50003"/>
    </source>
</evidence>
<dbReference type="PROSITE" id="PS50105">
    <property type="entry name" value="SAM_DOMAIN"/>
    <property type="match status" value="1"/>
</dbReference>
<dbReference type="InterPro" id="IPR013761">
    <property type="entry name" value="SAM/pointed_sf"/>
</dbReference>
<dbReference type="InterPro" id="IPR011993">
    <property type="entry name" value="PH-like_dom_sf"/>
</dbReference>
<evidence type="ECO:0000256" key="1">
    <source>
        <dbReference type="ARBA" id="ARBA00009498"/>
    </source>
</evidence>
<dbReference type="SMART" id="SM00454">
    <property type="entry name" value="SAM"/>
    <property type="match status" value="1"/>
</dbReference>
<comment type="caution">
    <text evidence="7">The sequence shown here is derived from an EMBL/GenBank/DDBJ whole genome shotgun (WGS) entry which is preliminary data.</text>
</comment>
<dbReference type="Gene3D" id="2.30.42.10">
    <property type="match status" value="1"/>
</dbReference>
<comment type="similarity">
    <text evidence="1">Belongs to the CNKSR family.</text>
</comment>
<dbReference type="AlphaFoldDB" id="A0AAE1E891"/>
<feature type="region of interest" description="Disordered" evidence="2">
    <location>
        <begin position="307"/>
        <end position="350"/>
    </location>
</feature>
<feature type="compositionally biased region" description="Polar residues" evidence="2">
    <location>
        <begin position="530"/>
        <end position="541"/>
    </location>
</feature>
<evidence type="ECO:0000259" key="5">
    <source>
        <dbReference type="PROSITE" id="PS50106"/>
    </source>
</evidence>
<dbReference type="InterPro" id="IPR001660">
    <property type="entry name" value="SAM"/>
</dbReference>
<organism evidence="7 8">
    <name type="scientific">Elysia crispata</name>
    <name type="common">lettuce slug</name>
    <dbReference type="NCBI Taxonomy" id="231223"/>
    <lineage>
        <taxon>Eukaryota</taxon>
        <taxon>Metazoa</taxon>
        <taxon>Spiralia</taxon>
        <taxon>Lophotrochozoa</taxon>
        <taxon>Mollusca</taxon>
        <taxon>Gastropoda</taxon>
        <taxon>Heterobranchia</taxon>
        <taxon>Euthyneura</taxon>
        <taxon>Panpulmonata</taxon>
        <taxon>Sacoglossa</taxon>
        <taxon>Placobranchoidea</taxon>
        <taxon>Plakobranchidae</taxon>
        <taxon>Elysia</taxon>
    </lineage>
</organism>
<accession>A0AAE1E891</accession>
<feature type="region of interest" description="Disordered" evidence="2">
    <location>
        <begin position="389"/>
        <end position="481"/>
    </location>
</feature>
<dbReference type="SUPFAM" id="SSF50729">
    <property type="entry name" value="PH domain-like"/>
    <property type="match status" value="1"/>
</dbReference>
<dbReference type="SUPFAM" id="SSF47769">
    <property type="entry name" value="SAM/Pointed domain"/>
    <property type="match status" value="1"/>
</dbReference>
<dbReference type="SMART" id="SM00233">
    <property type="entry name" value="PH"/>
    <property type="match status" value="1"/>
</dbReference>
<dbReference type="InterPro" id="IPR001849">
    <property type="entry name" value="PH_domain"/>
</dbReference>
<feature type="compositionally biased region" description="Polar residues" evidence="2">
    <location>
        <begin position="554"/>
        <end position="563"/>
    </location>
</feature>
<sequence>MAYFAFIQFEHWDEHDVADWLKGLDDAVHQYIPNVIQGELCGKKLLMLSHSDLEKLGINKLGHQELILEGVDLLKSLRYTFETENLQHLALQLGCKARSLHNEIQARSGENDPNRANVQSGRTRRQLSVSVLSAVCDITSTMKTLTSWLDRAPFETIHGISLLRNSLVKLGLELVTVAQNESGVVEVENAIVKTCQGMTEYCDELVINMKESLVVQPASLEIATIRKKQGDELGMNIQSSYYGIHAIGCIKDMSPADLCSKIERGDEVLQVNNQTVLGWQLAKLVAALREKPKEVVMLLKKRPRHTTPFGNVPNKRLNASRHVPSVTTLPKSMKKRRSKDGEKPSRPTLQEYVTSSVPTGDIYITKCVRRFEVSGKICSHRFLIHKPCLRDSPEDPMDGNDTDNDVFRSGSESPQFTLPVITDPKQRRATVSGGSPTFERSSLVADDLDTSTTKSHGLSGIGHGHSLDPPPTQQRPKSQAINAQEKEAAIAALLADGGGLSLLPLKKEDIKSPPAIESEKKRSVSDSEEPSSTATIGNGSISDLPDSELCGQEDTVSSSIPQTQEEHQVTDMPSQKEEIVAEKKNVQDTVETTSMNKGEAVEPHSKKSAPSTEAKTVDVKKQMESQGAHSLAIKAVGSSTEIKSQPQIADTGALTSGVSEDPGKVQDFTIQKPTPVLRQNAISWNRSKIISSEVAGNTGRNDVPCLKRIKRLDSSGASDPDQKMEDDDVFDKPQKKVGFADGSQSGGKDPSESFTHIVVGGVVQKIPVDKGKVPSSGSESPSVRMRNKTGFKTKLDRRISCKDLGRGDCEGWLYKRKQKDRTLSKHWDKRWCVLKKHVLYYYKQKDELKADGLIHLPAFQVSPATNLKTKKFAFKIHNAGTTFYFASERQEDMSKWMNKLGLAAIKFDTAGRDVAMGGFSRPDKFTSSSSTGTRTEDYSESEEEADEASREKDRDKWQGSAMSLASMSSLGSSSGSLGGNSSPLVKRHRLKDVQESVGASTEELHAMLRSIQTNDLTIDGKDKVRHRQSQCTATSNLQNLTNQHDVERLKKLHSLQRTLRDKERQLEIMNNLVKNPAAIKDLQDFVDLSESLDKKNLGSLAKNGSGSHKRKGSK</sequence>
<feature type="domain" description="PH" evidence="3">
    <location>
        <begin position="806"/>
        <end position="905"/>
    </location>
</feature>
<dbReference type="Pfam" id="PF10534">
    <property type="entry name" value="CRIC_ras_sig"/>
    <property type="match status" value="1"/>
</dbReference>
<feature type="region of interest" description="Disordered" evidence="2">
    <location>
        <begin position="918"/>
        <end position="983"/>
    </location>
</feature>
<dbReference type="Gene3D" id="1.10.150.50">
    <property type="entry name" value="Transcription Factor, Ets-1"/>
    <property type="match status" value="1"/>
</dbReference>
<dbReference type="Pfam" id="PF00536">
    <property type="entry name" value="SAM_1"/>
    <property type="match status" value="1"/>
</dbReference>